<name>M7ZLK2_TRIUA</name>
<gene>
    <name evidence="1" type="ORF">TRIUR3_12254</name>
</gene>
<accession>M7ZLK2</accession>
<sequence length="115" mass="12213">MGDTTRNRTFPHGNDNDDATAPPSPSPPETVYYEGCPGCAMERKKENNTGTPYKEFFYVGVTTLASGKVPGEQGWVGEIAAPFLLQQQAGAQMGDSGEHCNSGNVVGAREASFVL</sequence>
<dbReference type="AlphaFoldDB" id="M7ZLK2"/>
<reference evidence="1" key="1">
    <citation type="journal article" date="2013" name="Nature">
        <title>Draft genome of the wheat A-genome progenitor Triticum urartu.</title>
        <authorList>
            <person name="Ling H.Q."/>
            <person name="Zhao S."/>
            <person name="Liu D."/>
            <person name="Wang J."/>
            <person name="Sun H."/>
            <person name="Zhang C."/>
            <person name="Fan H."/>
            <person name="Li D."/>
            <person name="Dong L."/>
            <person name="Tao Y."/>
            <person name="Gao C."/>
            <person name="Wu H."/>
            <person name="Li Y."/>
            <person name="Cui Y."/>
            <person name="Guo X."/>
            <person name="Zheng S."/>
            <person name="Wang B."/>
            <person name="Yu K."/>
            <person name="Liang Q."/>
            <person name="Yang W."/>
            <person name="Lou X."/>
            <person name="Chen J."/>
            <person name="Feng M."/>
            <person name="Jian J."/>
            <person name="Zhang X."/>
            <person name="Luo G."/>
            <person name="Jiang Y."/>
            <person name="Liu J."/>
            <person name="Wang Z."/>
            <person name="Sha Y."/>
            <person name="Zhang B."/>
            <person name="Wu H."/>
            <person name="Tang D."/>
            <person name="Shen Q."/>
            <person name="Xue P."/>
            <person name="Zou S."/>
            <person name="Wang X."/>
            <person name="Liu X."/>
            <person name="Wang F."/>
            <person name="Yang Y."/>
            <person name="An X."/>
            <person name="Dong Z."/>
            <person name="Zhang K."/>
            <person name="Zhang X."/>
            <person name="Luo M.C."/>
            <person name="Dvorak J."/>
            <person name="Tong Y."/>
            <person name="Wang J."/>
            <person name="Yang H."/>
            <person name="Li Z."/>
            <person name="Wang D."/>
            <person name="Zhang A."/>
            <person name="Wang J."/>
        </authorList>
    </citation>
    <scope>NUCLEOTIDE SEQUENCE</scope>
</reference>
<dbReference type="EMBL" id="KD060684">
    <property type="protein sequence ID" value="EMS64098.1"/>
    <property type="molecule type" value="Genomic_DNA"/>
</dbReference>
<proteinExistence type="predicted"/>
<evidence type="ECO:0000313" key="1">
    <source>
        <dbReference type="EMBL" id="EMS64098.1"/>
    </source>
</evidence>
<organism evidence="1">
    <name type="scientific">Triticum urartu</name>
    <name type="common">Red wild einkorn</name>
    <name type="synonym">Crithodium urartu</name>
    <dbReference type="NCBI Taxonomy" id="4572"/>
    <lineage>
        <taxon>Eukaryota</taxon>
        <taxon>Viridiplantae</taxon>
        <taxon>Streptophyta</taxon>
        <taxon>Embryophyta</taxon>
        <taxon>Tracheophyta</taxon>
        <taxon>Spermatophyta</taxon>
        <taxon>Magnoliopsida</taxon>
        <taxon>Liliopsida</taxon>
        <taxon>Poales</taxon>
        <taxon>Poaceae</taxon>
        <taxon>BOP clade</taxon>
        <taxon>Pooideae</taxon>
        <taxon>Triticodae</taxon>
        <taxon>Triticeae</taxon>
        <taxon>Triticinae</taxon>
        <taxon>Triticum</taxon>
    </lineage>
</organism>
<protein>
    <submittedName>
        <fullName evidence="1">Uncharacterized protein</fullName>
    </submittedName>
</protein>